<dbReference type="SUPFAM" id="SSF50998">
    <property type="entry name" value="Quinoprotein alcohol dehydrogenase-like"/>
    <property type="match status" value="1"/>
</dbReference>
<dbReference type="InterPro" id="IPR011047">
    <property type="entry name" value="Quinoprotein_ADH-like_sf"/>
</dbReference>
<feature type="repeat" description="WD" evidence="3">
    <location>
        <begin position="106"/>
        <end position="134"/>
    </location>
</feature>
<dbReference type="Gene3D" id="2.130.10.10">
    <property type="entry name" value="YVTN repeat-like/Quinoprotein amine dehydrogenase"/>
    <property type="match status" value="3"/>
</dbReference>
<keyword evidence="6" id="KW-1185">Reference proteome</keyword>
<protein>
    <submittedName>
        <fullName evidence="4 5">Uncharacterized protein</fullName>
    </submittedName>
</protein>
<dbReference type="HOGENOM" id="CLU_000288_57_3_1"/>
<dbReference type="EnsemblMetazoa" id="CapteT168582">
    <property type="protein sequence ID" value="CapteP168582"/>
    <property type="gene ID" value="CapteG168582"/>
</dbReference>
<dbReference type="SMART" id="SM00320">
    <property type="entry name" value="WD40"/>
    <property type="match status" value="7"/>
</dbReference>
<dbReference type="CDD" id="cd00200">
    <property type="entry name" value="WD40"/>
    <property type="match status" value="1"/>
</dbReference>
<dbReference type="PROSITE" id="PS50082">
    <property type="entry name" value="WD_REPEATS_2"/>
    <property type="match status" value="6"/>
</dbReference>
<name>R7T8K6_CAPTE</name>
<keyword evidence="1 3" id="KW-0853">WD repeat</keyword>
<dbReference type="InterPro" id="IPR001680">
    <property type="entry name" value="WD40_rpt"/>
</dbReference>
<evidence type="ECO:0000256" key="1">
    <source>
        <dbReference type="ARBA" id="ARBA00022574"/>
    </source>
</evidence>
<dbReference type="STRING" id="283909.R7T8K6"/>
<evidence type="ECO:0000313" key="6">
    <source>
        <dbReference type="Proteomes" id="UP000014760"/>
    </source>
</evidence>
<sequence>MDSSAVIDISKEISTDQNAVTGFAKTPKDDSSLSDIQYQPDGSVRVKVLRGHTDAVSSGKLFDHDHKILSASHDGNVILWGFHENVPIHVYESANEGGKVCMAKPSPDGTKFISVGWDRKIHLWDLETGLEIWTGLNHSITMCCSFSSEGQKVITGDDLDANVRIWDVRSGDVIRELRDLHASTVTSVLFSSTDDRVVSTSMDMTTKLYDLKTNCNTVTLHGHKNIISDASFTFDQRKLATVSWDKSIRVWDVTTGMFRSQGATAIEKAHEGSISACDFTSDGSALVTGGYDNQICIWDTENMIQKFRLQGHHDWVEDVCLSEDNNWIVSASKDKTLRLWNIENTDSIPMVMENRKAIGIKVATCTSCGKPFSIGDEISEHHKECVFCRLGTVDSTAIER</sequence>
<dbReference type="EMBL" id="KB312379">
    <property type="protein sequence ID" value="ELT87334.1"/>
    <property type="molecule type" value="Genomic_DNA"/>
</dbReference>
<dbReference type="PROSITE" id="PS00678">
    <property type="entry name" value="WD_REPEATS_1"/>
    <property type="match status" value="3"/>
</dbReference>
<feature type="repeat" description="WD" evidence="3">
    <location>
        <begin position="267"/>
        <end position="302"/>
    </location>
</feature>
<dbReference type="PANTHER" id="PTHR45048">
    <property type="match status" value="1"/>
</dbReference>
<feature type="repeat" description="WD" evidence="3">
    <location>
        <begin position="178"/>
        <end position="219"/>
    </location>
</feature>
<dbReference type="PROSITE" id="PS50294">
    <property type="entry name" value="WD_REPEATS_REGION"/>
    <property type="match status" value="4"/>
</dbReference>
<dbReference type="AlphaFoldDB" id="R7T8K6"/>
<reference evidence="5" key="3">
    <citation type="submission" date="2015-06" db="UniProtKB">
        <authorList>
            <consortium name="EnsemblMetazoa"/>
        </authorList>
    </citation>
    <scope>IDENTIFICATION</scope>
</reference>
<dbReference type="EMBL" id="AMQN01003652">
    <property type="status" value="NOT_ANNOTATED_CDS"/>
    <property type="molecule type" value="Genomic_DNA"/>
</dbReference>
<dbReference type="PANTHER" id="PTHR45048:SF1">
    <property type="entry name" value="WD REPEAT-CONTAINING PROTEIN 88"/>
    <property type="match status" value="1"/>
</dbReference>
<evidence type="ECO:0000313" key="5">
    <source>
        <dbReference type="EnsemblMetazoa" id="CapteP168582"/>
    </source>
</evidence>
<gene>
    <name evidence="4" type="ORF">CAPTEDRAFT_168582</name>
</gene>
<reference evidence="4 6" key="2">
    <citation type="journal article" date="2013" name="Nature">
        <title>Insights into bilaterian evolution from three spiralian genomes.</title>
        <authorList>
            <person name="Simakov O."/>
            <person name="Marletaz F."/>
            <person name="Cho S.J."/>
            <person name="Edsinger-Gonzales E."/>
            <person name="Havlak P."/>
            <person name="Hellsten U."/>
            <person name="Kuo D.H."/>
            <person name="Larsson T."/>
            <person name="Lv J."/>
            <person name="Arendt D."/>
            <person name="Savage R."/>
            <person name="Osoegawa K."/>
            <person name="de Jong P."/>
            <person name="Grimwood J."/>
            <person name="Chapman J.A."/>
            <person name="Shapiro H."/>
            <person name="Aerts A."/>
            <person name="Otillar R.P."/>
            <person name="Terry A.Y."/>
            <person name="Boore J.L."/>
            <person name="Grigoriev I.V."/>
            <person name="Lindberg D.R."/>
            <person name="Seaver E.C."/>
            <person name="Weisblat D.A."/>
            <person name="Putnam N.H."/>
            <person name="Rokhsar D.S."/>
        </authorList>
    </citation>
    <scope>NUCLEOTIDE SEQUENCE</scope>
    <source>
        <strain evidence="4 6">I ESC-2004</strain>
    </source>
</reference>
<accession>R7T8K6</accession>
<feature type="repeat" description="WD" evidence="3">
    <location>
        <begin position="220"/>
        <end position="261"/>
    </location>
</feature>
<dbReference type="Proteomes" id="UP000014760">
    <property type="component" value="Unassembled WGS sequence"/>
</dbReference>
<feature type="repeat" description="WD" evidence="3">
    <location>
        <begin position="49"/>
        <end position="90"/>
    </location>
</feature>
<evidence type="ECO:0000256" key="3">
    <source>
        <dbReference type="PROSITE-ProRule" id="PRU00221"/>
    </source>
</evidence>
<organism evidence="4">
    <name type="scientific">Capitella teleta</name>
    <name type="common">Polychaete worm</name>
    <dbReference type="NCBI Taxonomy" id="283909"/>
    <lineage>
        <taxon>Eukaryota</taxon>
        <taxon>Metazoa</taxon>
        <taxon>Spiralia</taxon>
        <taxon>Lophotrochozoa</taxon>
        <taxon>Annelida</taxon>
        <taxon>Polychaeta</taxon>
        <taxon>Sedentaria</taxon>
        <taxon>Scolecida</taxon>
        <taxon>Capitellidae</taxon>
        <taxon>Capitella</taxon>
    </lineage>
</organism>
<evidence type="ECO:0000256" key="2">
    <source>
        <dbReference type="ARBA" id="ARBA00022737"/>
    </source>
</evidence>
<dbReference type="InterPro" id="IPR020472">
    <property type="entry name" value="WD40_PAC1"/>
</dbReference>
<dbReference type="InterPro" id="IPR015943">
    <property type="entry name" value="WD40/YVTN_repeat-like_dom_sf"/>
</dbReference>
<feature type="repeat" description="WD" evidence="3">
    <location>
        <begin position="309"/>
        <end position="350"/>
    </location>
</feature>
<proteinExistence type="predicted"/>
<keyword evidence="2" id="KW-0677">Repeat</keyword>
<evidence type="ECO:0000313" key="4">
    <source>
        <dbReference type="EMBL" id="ELT87334.1"/>
    </source>
</evidence>
<reference evidence="6" key="1">
    <citation type="submission" date="2012-12" db="EMBL/GenBank/DDBJ databases">
        <authorList>
            <person name="Hellsten U."/>
            <person name="Grimwood J."/>
            <person name="Chapman J.A."/>
            <person name="Shapiro H."/>
            <person name="Aerts A."/>
            <person name="Otillar R.P."/>
            <person name="Terry A.Y."/>
            <person name="Boore J.L."/>
            <person name="Simakov O."/>
            <person name="Marletaz F."/>
            <person name="Cho S.-J."/>
            <person name="Edsinger-Gonzales E."/>
            <person name="Havlak P."/>
            <person name="Kuo D.-H."/>
            <person name="Larsson T."/>
            <person name="Lv J."/>
            <person name="Arendt D."/>
            <person name="Savage R."/>
            <person name="Osoegawa K."/>
            <person name="de Jong P."/>
            <person name="Lindberg D.R."/>
            <person name="Seaver E.C."/>
            <person name="Weisblat D.A."/>
            <person name="Putnam N.H."/>
            <person name="Grigoriev I.V."/>
            <person name="Rokhsar D.S."/>
        </authorList>
    </citation>
    <scope>NUCLEOTIDE SEQUENCE</scope>
    <source>
        <strain evidence="6">I ESC-2004</strain>
    </source>
</reference>
<dbReference type="Pfam" id="PF00400">
    <property type="entry name" value="WD40"/>
    <property type="match status" value="7"/>
</dbReference>
<dbReference type="OrthoDB" id="538223at2759"/>
<dbReference type="OMA" id="WDAMDGS"/>
<dbReference type="InterPro" id="IPR019775">
    <property type="entry name" value="WD40_repeat_CS"/>
</dbReference>
<dbReference type="PRINTS" id="PR00320">
    <property type="entry name" value="GPROTEINBRPT"/>
</dbReference>